<dbReference type="Proteomes" id="UP001501126">
    <property type="component" value="Unassembled WGS sequence"/>
</dbReference>
<organism evidence="1 2">
    <name type="scientific">Wandonia haliotis</name>
    <dbReference type="NCBI Taxonomy" id="574963"/>
    <lineage>
        <taxon>Bacteria</taxon>
        <taxon>Pseudomonadati</taxon>
        <taxon>Bacteroidota</taxon>
        <taxon>Flavobacteriia</taxon>
        <taxon>Flavobacteriales</taxon>
        <taxon>Crocinitomicaceae</taxon>
        <taxon>Wandonia</taxon>
    </lineage>
</organism>
<reference evidence="1 2" key="1">
    <citation type="journal article" date="2019" name="Int. J. Syst. Evol. Microbiol.">
        <title>The Global Catalogue of Microorganisms (GCM) 10K type strain sequencing project: providing services to taxonomists for standard genome sequencing and annotation.</title>
        <authorList>
            <consortium name="The Broad Institute Genomics Platform"/>
            <consortium name="The Broad Institute Genome Sequencing Center for Infectious Disease"/>
            <person name="Wu L."/>
            <person name="Ma J."/>
        </authorList>
    </citation>
    <scope>NUCLEOTIDE SEQUENCE [LARGE SCALE GENOMIC DNA]</scope>
    <source>
        <strain evidence="1 2">JCM 16083</strain>
    </source>
</reference>
<name>A0ABN1MN11_9FLAO</name>
<evidence type="ECO:0000313" key="2">
    <source>
        <dbReference type="Proteomes" id="UP001501126"/>
    </source>
</evidence>
<dbReference type="EMBL" id="BAAAFH010000003">
    <property type="protein sequence ID" value="GAA0874286.1"/>
    <property type="molecule type" value="Genomic_DNA"/>
</dbReference>
<dbReference type="InterPro" id="IPR019850">
    <property type="entry name" value="GldD-like"/>
</dbReference>
<dbReference type="Pfam" id="PF25593">
    <property type="entry name" value="GldD_lipo"/>
    <property type="match status" value="1"/>
</dbReference>
<protein>
    <submittedName>
        <fullName evidence="1">Gliding motility lipoprotein GldD</fullName>
    </submittedName>
</protein>
<sequence>MKRFVIYMMIAGLVTACSEEEFYIPKPTAPLRMEFPERAYTRVADDCPYSMELATYMDSKPASEGSCHKDIDLTRFNGVIHLSYLPVDTALSAYINYSIQKVQDHIVKAAAIEDTTIINSDQRIFGTFFEIQGNAASPFQFYFTDSTDHFIRGAVYFNAKPNYDSIYPVLQYVREDLIHLMESTEWKK</sequence>
<dbReference type="RefSeq" id="WP_343785185.1">
    <property type="nucleotide sequence ID" value="NZ_BAAAFH010000003.1"/>
</dbReference>
<evidence type="ECO:0000313" key="1">
    <source>
        <dbReference type="EMBL" id="GAA0874286.1"/>
    </source>
</evidence>
<keyword evidence="1" id="KW-0449">Lipoprotein</keyword>
<proteinExistence type="predicted"/>
<comment type="caution">
    <text evidence="1">The sequence shown here is derived from an EMBL/GenBank/DDBJ whole genome shotgun (WGS) entry which is preliminary data.</text>
</comment>
<accession>A0ABN1MN11</accession>
<keyword evidence="2" id="KW-1185">Reference proteome</keyword>
<dbReference type="PROSITE" id="PS51257">
    <property type="entry name" value="PROKAR_LIPOPROTEIN"/>
    <property type="match status" value="1"/>
</dbReference>
<gene>
    <name evidence="1" type="primary">gldD</name>
    <name evidence="1" type="ORF">GCM10009118_06940</name>
</gene>